<sequence>MRLHPHIVQMIGLIPAEDLAASWGYAGANNAFRDFCVKMGIKPVRPGWYDPHHVRHRLDAAQAITPPVATTSAPALSLVEQRRLRIGTR</sequence>
<organism evidence="1 2">
    <name type="scientific">Pontibaca methylaminivorans</name>
    <dbReference type="NCBI Taxonomy" id="515897"/>
    <lineage>
        <taxon>Bacteria</taxon>
        <taxon>Pseudomonadati</taxon>
        <taxon>Pseudomonadota</taxon>
        <taxon>Alphaproteobacteria</taxon>
        <taxon>Rhodobacterales</taxon>
        <taxon>Roseobacteraceae</taxon>
        <taxon>Pontibaca</taxon>
    </lineage>
</organism>
<keyword evidence="2" id="KW-1185">Reference proteome</keyword>
<dbReference type="STRING" id="515897.SAMN05421849_1578"/>
<proteinExistence type="predicted"/>
<dbReference type="RefSeq" id="WP_076649268.1">
    <property type="nucleotide sequence ID" value="NZ_FTPS01000001.1"/>
</dbReference>
<accession>A0A1R3WW81</accession>
<name>A0A1R3WW81_9RHOB</name>
<gene>
    <name evidence="1" type="ORF">SAMN05421849_1578</name>
</gene>
<protein>
    <submittedName>
        <fullName evidence="1">Uncharacterized protein</fullName>
    </submittedName>
</protein>
<dbReference type="Proteomes" id="UP000192455">
    <property type="component" value="Unassembled WGS sequence"/>
</dbReference>
<evidence type="ECO:0000313" key="2">
    <source>
        <dbReference type="Proteomes" id="UP000192455"/>
    </source>
</evidence>
<dbReference type="AlphaFoldDB" id="A0A1R3WW81"/>
<evidence type="ECO:0000313" key="1">
    <source>
        <dbReference type="EMBL" id="SIT81919.1"/>
    </source>
</evidence>
<dbReference type="EMBL" id="FTPS01000001">
    <property type="protein sequence ID" value="SIT81919.1"/>
    <property type="molecule type" value="Genomic_DNA"/>
</dbReference>
<reference evidence="1 2" key="1">
    <citation type="submission" date="2017-01" db="EMBL/GenBank/DDBJ databases">
        <authorList>
            <person name="Mah S.A."/>
            <person name="Swanson W.J."/>
            <person name="Moy G.W."/>
            <person name="Vacquier V.D."/>
        </authorList>
    </citation>
    <scope>NUCLEOTIDE SEQUENCE [LARGE SCALE GENOMIC DNA]</scope>
    <source>
        <strain evidence="1 2">DSM 21219</strain>
    </source>
</reference>